<reference evidence="2" key="2">
    <citation type="submission" date="2020-11" db="EMBL/GenBank/DDBJ databases">
        <authorList>
            <person name="McCartney M.A."/>
            <person name="Auch B."/>
            <person name="Kono T."/>
            <person name="Mallez S."/>
            <person name="Becker A."/>
            <person name="Gohl D.M."/>
            <person name="Silverstein K.A.T."/>
            <person name="Koren S."/>
            <person name="Bechman K.B."/>
            <person name="Herman A."/>
            <person name="Abrahante J.E."/>
            <person name="Garbe J."/>
        </authorList>
    </citation>
    <scope>NUCLEOTIDE SEQUENCE</scope>
    <source>
        <strain evidence="2">Duluth1</strain>
        <tissue evidence="2">Whole animal</tissue>
    </source>
</reference>
<name>A0A9D4DPJ5_DREPO</name>
<evidence type="ECO:0008006" key="4">
    <source>
        <dbReference type="Google" id="ProtNLM"/>
    </source>
</evidence>
<evidence type="ECO:0000313" key="2">
    <source>
        <dbReference type="EMBL" id="KAH3752718.1"/>
    </source>
</evidence>
<dbReference type="Gene3D" id="3.60.10.10">
    <property type="entry name" value="Endonuclease/exonuclease/phosphatase"/>
    <property type="match status" value="1"/>
</dbReference>
<protein>
    <recommendedName>
        <fullName evidence="4">Endonuclease/exonuclease/phosphatase domain-containing protein</fullName>
    </recommendedName>
</protein>
<feature type="compositionally biased region" description="Polar residues" evidence="1">
    <location>
        <begin position="16"/>
        <end position="25"/>
    </location>
</feature>
<feature type="compositionally biased region" description="Basic residues" evidence="1">
    <location>
        <begin position="58"/>
        <end position="67"/>
    </location>
</feature>
<organism evidence="2 3">
    <name type="scientific">Dreissena polymorpha</name>
    <name type="common">Zebra mussel</name>
    <name type="synonym">Mytilus polymorpha</name>
    <dbReference type="NCBI Taxonomy" id="45954"/>
    <lineage>
        <taxon>Eukaryota</taxon>
        <taxon>Metazoa</taxon>
        <taxon>Spiralia</taxon>
        <taxon>Lophotrochozoa</taxon>
        <taxon>Mollusca</taxon>
        <taxon>Bivalvia</taxon>
        <taxon>Autobranchia</taxon>
        <taxon>Heteroconchia</taxon>
        <taxon>Euheterodonta</taxon>
        <taxon>Imparidentia</taxon>
        <taxon>Neoheterodontei</taxon>
        <taxon>Myida</taxon>
        <taxon>Dreissenoidea</taxon>
        <taxon>Dreissenidae</taxon>
        <taxon>Dreissena</taxon>
    </lineage>
</organism>
<dbReference type="Proteomes" id="UP000828390">
    <property type="component" value="Unassembled WGS sequence"/>
</dbReference>
<feature type="region of interest" description="Disordered" evidence="1">
    <location>
        <begin position="1"/>
        <end position="67"/>
    </location>
</feature>
<dbReference type="EMBL" id="JAIWYP010000010">
    <property type="protein sequence ID" value="KAH3752718.1"/>
    <property type="molecule type" value="Genomic_DNA"/>
</dbReference>
<evidence type="ECO:0000313" key="3">
    <source>
        <dbReference type="Proteomes" id="UP000828390"/>
    </source>
</evidence>
<proteinExistence type="predicted"/>
<comment type="caution">
    <text evidence="2">The sequence shown here is derived from an EMBL/GenBank/DDBJ whole genome shotgun (WGS) entry which is preliminary data.</text>
</comment>
<evidence type="ECO:0000256" key="1">
    <source>
        <dbReference type="SAM" id="MobiDB-lite"/>
    </source>
</evidence>
<feature type="compositionally biased region" description="Basic and acidic residues" evidence="1">
    <location>
        <begin position="46"/>
        <end position="57"/>
    </location>
</feature>
<accession>A0A9D4DPJ5</accession>
<sequence>MTMRPERGKAKKMYLPTQTTMNSESNTDDPSESNNVTKISEIDGGGDAKKQVKDVKVKPSRQKKPLKKINKGPVTFSAEEIVKKEGPLSLNAPTIPNVQLLIINVKGNGKGKSEDDDHIDPPESRRRNAISNIIHKYKPDVVLFQEFTWVGITGNSWIKWPIPDNYAYLGNTEASIMSDSRHVVVWDVPAADIDNILTELKRTSNNRLEQLFPTDFTPVSRMCLKRMMVKTKPVLDFICVSWHGPSKKLTLEEKIVFFKYLMEFLRHIKDKYNIAMLIGGDFNINMESIKHIDISPFKLCEYKASERRIGRIIDFYIVSDEITLDNIQWVDLERDTDVVRPNKILDHDPVLATLKPSLEAMAFMDTLWSWLSNLFGFRNAVSDTESNWLNLERDTTVVSPNEIPDHDPVLGTLKPILEVERSAAYVNERGDSESKSKGKASDKMAFMDTWWLRLSDLLGFRR</sequence>
<dbReference type="SUPFAM" id="SSF56219">
    <property type="entry name" value="DNase I-like"/>
    <property type="match status" value="1"/>
</dbReference>
<gene>
    <name evidence="2" type="ORF">DPMN_187344</name>
</gene>
<dbReference type="OrthoDB" id="6162116at2759"/>
<reference evidence="2" key="1">
    <citation type="journal article" date="2019" name="bioRxiv">
        <title>The Genome of the Zebra Mussel, Dreissena polymorpha: A Resource for Invasive Species Research.</title>
        <authorList>
            <person name="McCartney M.A."/>
            <person name="Auch B."/>
            <person name="Kono T."/>
            <person name="Mallez S."/>
            <person name="Zhang Y."/>
            <person name="Obille A."/>
            <person name="Becker A."/>
            <person name="Abrahante J.E."/>
            <person name="Garbe J."/>
            <person name="Badalamenti J.P."/>
            <person name="Herman A."/>
            <person name="Mangelson H."/>
            <person name="Liachko I."/>
            <person name="Sullivan S."/>
            <person name="Sone E.D."/>
            <person name="Koren S."/>
            <person name="Silverstein K.A.T."/>
            <person name="Beckman K.B."/>
            <person name="Gohl D.M."/>
        </authorList>
    </citation>
    <scope>NUCLEOTIDE SEQUENCE</scope>
    <source>
        <strain evidence="2">Duluth1</strain>
        <tissue evidence="2">Whole animal</tissue>
    </source>
</reference>
<dbReference type="AlphaFoldDB" id="A0A9D4DPJ5"/>
<dbReference type="InterPro" id="IPR036691">
    <property type="entry name" value="Endo/exonu/phosph_ase_sf"/>
</dbReference>
<keyword evidence="3" id="KW-1185">Reference proteome</keyword>